<keyword evidence="3" id="KW-1185">Reference proteome</keyword>
<gene>
    <name evidence="2" type="ORF">Asi03nite_56020</name>
</gene>
<evidence type="ECO:0000313" key="2">
    <source>
        <dbReference type="EMBL" id="GIF08064.1"/>
    </source>
</evidence>
<feature type="compositionally biased region" description="Basic residues" evidence="1">
    <location>
        <begin position="63"/>
        <end position="73"/>
    </location>
</feature>
<comment type="caution">
    <text evidence="2">The sequence shown here is derived from an EMBL/GenBank/DDBJ whole genome shotgun (WGS) entry which is preliminary data.</text>
</comment>
<organism evidence="2 3">
    <name type="scientific">Actinoplanes siamensis</name>
    <dbReference type="NCBI Taxonomy" id="1223317"/>
    <lineage>
        <taxon>Bacteria</taxon>
        <taxon>Bacillati</taxon>
        <taxon>Actinomycetota</taxon>
        <taxon>Actinomycetes</taxon>
        <taxon>Micromonosporales</taxon>
        <taxon>Micromonosporaceae</taxon>
        <taxon>Actinoplanes</taxon>
    </lineage>
</organism>
<proteinExistence type="predicted"/>
<evidence type="ECO:0000313" key="3">
    <source>
        <dbReference type="Proteomes" id="UP000629619"/>
    </source>
</evidence>
<accession>A0A919TMY6</accession>
<sequence length="84" mass="9844">MTDRPYNANPVPTLDHGYPGGRNVRHSMTQPRSEENRIANRPYRGHHRAEHTLHDEQTPARQRSSRVGRHHADHHADEYQANHR</sequence>
<protein>
    <submittedName>
        <fullName evidence="2">Uncharacterized protein</fullName>
    </submittedName>
</protein>
<evidence type="ECO:0000256" key="1">
    <source>
        <dbReference type="SAM" id="MobiDB-lite"/>
    </source>
</evidence>
<dbReference type="RefSeq" id="WP_203683440.1">
    <property type="nucleotide sequence ID" value="NZ_BOMW01000058.1"/>
</dbReference>
<feature type="compositionally biased region" description="Basic and acidic residues" evidence="1">
    <location>
        <begin position="74"/>
        <end position="84"/>
    </location>
</feature>
<dbReference type="Proteomes" id="UP000629619">
    <property type="component" value="Unassembled WGS sequence"/>
</dbReference>
<name>A0A919TMY6_9ACTN</name>
<reference evidence="2" key="1">
    <citation type="submission" date="2021-01" db="EMBL/GenBank/DDBJ databases">
        <title>Whole genome shotgun sequence of Actinoplanes siamensis NBRC 109076.</title>
        <authorList>
            <person name="Komaki H."/>
            <person name="Tamura T."/>
        </authorList>
    </citation>
    <scope>NUCLEOTIDE SEQUENCE</scope>
    <source>
        <strain evidence="2">NBRC 109076</strain>
    </source>
</reference>
<dbReference type="EMBL" id="BOMW01000058">
    <property type="protein sequence ID" value="GIF08064.1"/>
    <property type="molecule type" value="Genomic_DNA"/>
</dbReference>
<dbReference type="AlphaFoldDB" id="A0A919TMY6"/>
<feature type="region of interest" description="Disordered" evidence="1">
    <location>
        <begin position="1"/>
        <end position="84"/>
    </location>
</feature>